<evidence type="ECO:0000313" key="1">
    <source>
        <dbReference type="EMBL" id="KAI4305107.1"/>
    </source>
</evidence>
<evidence type="ECO:0000313" key="2">
    <source>
        <dbReference type="Proteomes" id="UP000828941"/>
    </source>
</evidence>
<proteinExistence type="predicted"/>
<organism evidence="1 2">
    <name type="scientific">Bauhinia variegata</name>
    <name type="common">Purple orchid tree</name>
    <name type="synonym">Phanera variegata</name>
    <dbReference type="NCBI Taxonomy" id="167791"/>
    <lineage>
        <taxon>Eukaryota</taxon>
        <taxon>Viridiplantae</taxon>
        <taxon>Streptophyta</taxon>
        <taxon>Embryophyta</taxon>
        <taxon>Tracheophyta</taxon>
        <taxon>Spermatophyta</taxon>
        <taxon>Magnoliopsida</taxon>
        <taxon>eudicotyledons</taxon>
        <taxon>Gunneridae</taxon>
        <taxon>Pentapetalae</taxon>
        <taxon>rosids</taxon>
        <taxon>fabids</taxon>
        <taxon>Fabales</taxon>
        <taxon>Fabaceae</taxon>
        <taxon>Cercidoideae</taxon>
        <taxon>Cercideae</taxon>
        <taxon>Bauhiniinae</taxon>
        <taxon>Bauhinia</taxon>
    </lineage>
</organism>
<reference evidence="1 2" key="1">
    <citation type="journal article" date="2022" name="DNA Res.">
        <title>Chromosomal-level genome assembly of the orchid tree Bauhinia variegata (Leguminosae; Cercidoideae) supports the allotetraploid origin hypothesis of Bauhinia.</title>
        <authorList>
            <person name="Zhong Y."/>
            <person name="Chen Y."/>
            <person name="Zheng D."/>
            <person name="Pang J."/>
            <person name="Liu Y."/>
            <person name="Luo S."/>
            <person name="Meng S."/>
            <person name="Qian L."/>
            <person name="Wei D."/>
            <person name="Dai S."/>
            <person name="Zhou R."/>
        </authorList>
    </citation>
    <scope>NUCLEOTIDE SEQUENCE [LARGE SCALE GENOMIC DNA]</scope>
    <source>
        <strain evidence="1">BV-YZ2020</strain>
    </source>
</reference>
<sequence>MKVIDMVQCLGISYHFESEIEEILQDMHNSPPYYNDKKADDLGTIALWFLLFRQQGYNISCDIFEQFREHKGNFKVSLIQDTLGMLNLYEAVHLRIHGEDILDQALEFTTFYLKSTLSDMSPNLKEKVTPALNCPFHKVWWKKMEFRSTVTYYRERAVESYFSSLGMTSFEPQYKTGREIGAKLVALITIRDDTYDAYGTAEELEPFTEAIQRCDISLIDSFPKGMKVACQAMLDLFKEIELLIAENGTSCYVPYVILIQKVAQSYLIEAKWRDKGYIPAYDEYMKNGIINAYPFLAAASFLCLGHIATRELFEWISNDDLPKIIRAASLLGRLQNDLGSHKFESKREHVASAVECVVSQYGISEEEAYKLLNKDIENAWKDINEECLKPNSIPKSALDCVVNCSRLIELLYGNFMDRFTNTELLKDDIAAVLKDPIRIE</sequence>
<protein>
    <submittedName>
        <fullName evidence="1">Uncharacterized protein</fullName>
    </submittedName>
</protein>
<keyword evidence="2" id="KW-1185">Reference proteome</keyword>
<accession>A0ACB9L6P1</accession>
<gene>
    <name evidence="1" type="ORF">L6164_028494</name>
</gene>
<name>A0ACB9L6P1_BAUVA</name>
<dbReference type="Proteomes" id="UP000828941">
    <property type="component" value="Chromosome 12"/>
</dbReference>
<dbReference type="EMBL" id="CM039437">
    <property type="protein sequence ID" value="KAI4305107.1"/>
    <property type="molecule type" value="Genomic_DNA"/>
</dbReference>
<comment type="caution">
    <text evidence="1">The sequence shown here is derived from an EMBL/GenBank/DDBJ whole genome shotgun (WGS) entry which is preliminary data.</text>
</comment>